<gene>
    <name evidence="8" type="ORF">DVS28_a3990</name>
</gene>
<dbReference type="SUPFAM" id="SSF53448">
    <property type="entry name" value="Nucleotide-diphospho-sugar transferases"/>
    <property type="match status" value="1"/>
</dbReference>
<evidence type="ECO:0000259" key="7">
    <source>
        <dbReference type="Pfam" id="PF00483"/>
    </source>
</evidence>
<comment type="similarity">
    <text evidence="1 6">Belongs to the UDPGP type 2 family.</text>
</comment>
<dbReference type="Proteomes" id="UP000264006">
    <property type="component" value="Chromosome"/>
</dbReference>
<dbReference type="EMBL" id="CP031165">
    <property type="protein sequence ID" value="AXV08659.1"/>
    <property type="molecule type" value="Genomic_DNA"/>
</dbReference>
<dbReference type="Gene3D" id="3.90.550.10">
    <property type="entry name" value="Spore Coat Polysaccharide Biosynthesis Protein SpsA, Chain A"/>
    <property type="match status" value="1"/>
</dbReference>
<proteinExistence type="inferred from homology"/>
<dbReference type="CDD" id="cd02541">
    <property type="entry name" value="UGPase_prokaryotic"/>
    <property type="match status" value="1"/>
</dbReference>
<dbReference type="KEGG" id="euz:DVS28_a3990"/>
<dbReference type="InterPro" id="IPR005771">
    <property type="entry name" value="GalU_uridylyltTrfase_bac/arc"/>
</dbReference>
<evidence type="ECO:0000256" key="6">
    <source>
        <dbReference type="RuleBase" id="RU361259"/>
    </source>
</evidence>
<name>A0A346Y2G2_9ACTN</name>
<accession>A0A346Y2G2</accession>
<evidence type="ECO:0000256" key="5">
    <source>
        <dbReference type="ARBA" id="ARBA00048128"/>
    </source>
</evidence>
<dbReference type="InterPro" id="IPR005835">
    <property type="entry name" value="NTP_transferase_dom"/>
</dbReference>
<dbReference type="GO" id="GO:0006011">
    <property type="term" value="P:UDP-alpha-D-glucose metabolic process"/>
    <property type="evidence" value="ECO:0007669"/>
    <property type="project" value="InterPro"/>
</dbReference>
<comment type="catalytic activity">
    <reaction evidence="5 6">
        <text>alpha-D-glucose 1-phosphate + UTP + H(+) = UDP-alpha-D-glucose + diphosphate</text>
        <dbReference type="Rhea" id="RHEA:19889"/>
        <dbReference type="ChEBI" id="CHEBI:15378"/>
        <dbReference type="ChEBI" id="CHEBI:33019"/>
        <dbReference type="ChEBI" id="CHEBI:46398"/>
        <dbReference type="ChEBI" id="CHEBI:58601"/>
        <dbReference type="ChEBI" id="CHEBI:58885"/>
        <dbReference type="EC" id="2.7.7.9"/>
    </reaction>
</comment>
<protein>
    <recommendedName>
        <fullName evidence="2 6">UTP--glucose-1-phosphate uridylyltransferase</fullName>
        <ecNumber evidence="2 6">2.7.7.9</ecNumber>
    </recommendedName>
    <alternativeName>
        <fullName evidence="6">UDP-glucose pyrophosphorylase</fullName>
    </alternativeName>
</protein>
<evidence type="ECO:0000313" key="8">
    <source>
        <dbReference type="EMBL" id="AXV08659.1"/>
    </source>
</evidence>
<evidence type="ECO:0000256" key="3">
    <source>
        <dbReference type="ARBA" id="ARBA00022679"/>
    </source>
</evidence>
<dbReference type="GO" id="GO:0003983">
    <property type="term" value="F:UTP:glucose-1-phosphate uridylyltransferase activity"/>
    <property type="evidence" value="ECO:0007669"/>
    <property type="project" value="UniProtKB-EC"/>
</dbReference>
<dbReference type="EC" id="2.7.7.9" evidence="2 6"/>
<dbReference type="PANTHER" id="PTHR43197:SF1">
    <property type="entry name" value="UTP--GLUCOSE-1-PHOSPHATE URIDYLYLTRANSFERASE"/>
    <property type="match status" value="1"/>
</dbReference>
<sequence>MRARKAVIPAAGLGTRFLPATKAQPKEMLPLVDKPAIQYVVEEAVRAGLDDILMVTGRGKRALEDHFDQAVELERQLAATGKESLLAAVQAVTQLALVHYVRQGKPLGLGHAVGCARHHVGDEPFAVLLGDDLLGEEERLLSQMVDVCDQTGRSVIAVMEFGDEDLSKYGVVAAEPDPDHEGVYKVTDLVEKPGKANAPSNLCIIGRYVLTPDIFDHIGATKPGRGGEIQLTDAMRAQAQDEPIRAIKFDGIRYDVGAKPDYLRATVELAAQREDLGPEFIAFLREFVAGLD</sequence>
<feature type="domain" description="Nucleotidyl transferase" evidence="7">
    <location>
        <begin position="5"/>
        <end position="270"/>
    </location>
</feature>
<dbReference type="PANTHER" id="PTHR43197">
    <property type="entry name" value="UTP--GLUCOSE-1-PHOSPHATE URIDYLYLTRANSFERASE"/>
    <property type="match status" value="1"/>
</dbReference>
<keyword evidence="9" id="KW-1185">Reference proteome</keyword>
<dbReference type="Pfam" id="PF00483">
    <property type="entry name" value="NTP_transferase"/>
    <property type="match status" value="1"/>
</dbReference>
<keyword evidence="3 6" id="KW-0808">Transferase</keyword>
<reference evidence="8 9" key="1">
    <citation type="submission" date="2018-09" db="EMBL/GenBank/DDBJ databases">
        <title>Complete genome sequence of Euzebya sp. DY32-46 isolated from seawater of Pacific Ocean.</title>
        <authorList>
            <person name="Xu L."/>
            <person name="Wu Y.-H."/>
            <person name="Xu X.-W."/>
        </authorList>
    </citation>
    <scope>NUCLEOTIDE SEQUENCE [LARGE SCALE GENOMIC DNA]</scope>
    <source>
        <strain evidence="8 9">DY32-46</strain>
    </source>
</reference>
<organism evidence="8 9">
    <name type="scientific">Euzebya pacifica</name>
    <dbReference type="NCBI Taxonomy" id="1608957"/>
    <lineage>
        <taxon>Bacteria</taxon>
        <taxon>Bacillati</taxon>
        <taxon>Actinomycetota</taxon>
        <taxon>Nitriliruptoria</taxon>
        <taxon>Euzebyales</taxon>
    </lineage>
</organism>
<evidence type="ECO:0000256" key="4">
    <source>
        <dbReference type="ARBA" id="ARBA00022695"/>
    </source>
</evidence>
<evidence type="ECO:0000256" key="2">
    <source>
        <dbReference type="ARBA" id="ARBA00012415"/>
    </source>
</evidence>
<dbReference type="NCBIfam" id="TIGR01099">
    <property type="entry name" value="galU"/>
    <property type="match status" value="1"/>
</dbReference>
<dbReference type="AlphaFoldDB" id="A0A346Y2G2"/>
<keyword evidence="4 6" id="KW-0548">Nucleotidyltransferase</keyword>
<evidence type="ECO:0000313" key="9">
    <source>
        <dbReference type="Proteomes" id="UP000264006"/>
    </source>
</evidence>
<evidence type="ECO:0000256" key="1">
    <source>
        <dbReference type="ARBA" id="ARBA00006890"/>
    </source>
</evidence>
<dbReference type="InterPro" id="IPR029044">
    <property type="entry name" value="Nucleotide-diphossugar_trans"/>
</dbReference>